<proteinExistence type="predicted"/>
<name>A0A816Q8M6_BRANA</name>
<dbReference type="Proteomes" id="UP001295469">
    <property type="component" value="Chromosome C06"/>
</dbReference>
<reference evidence="2" key="1">
    <citation type="submission" date="2021-01" db="EMBL/GenBank/DDBJ databases">
        <authorList>
            <consortium name="Genoscope - CEA"/>
            <person name="William W."/>
        </authorList>
    </citation>
    <scope>NUCLEOTIDE SEQUENCE</scope>
</reference>
<organism evidence="2">
    <name type="scientific">Brassica napus</name>
    <name type="common">Rape</name>
    <dbReference type="NCBI Taxonomy" id="3708"/>
    <lineage>
        <taxon>Eukaryota</taxon>
        <taxon>Viridiplantae</taxon>
        <taxon>Streptophyta</taxon>
        <taxon>Embryophyta</taxon>
        <taxon>Tracheophyta</taxon>
        <taxon>Spermatophyta</taxon>
        <taxon>Magnoliopsida</taxon>
        <taxon>eudicotyledons</taxon>
        <taxon>Gunneridae</taxon>
        <taxon>Pentapetalae</taxon>
        <taxon>rosids</taxon>
        <taxon>malvids</taxon>
        <taxon>Brassicales</taxon>
        <taxon>Brassicaceae</taxon>
        <taxon>Brassiceae</taxon>
        <taxon>Brassica</taxon>
    </lineage>
</organism>
<feature type="transmembrane region" description="Helical" evidence="1">
    <location>
        <begin position="44"/>
        <end position="62"/>
    </location>
</feature>
<protein>
    <submittedName>
        <fullName evidence="2">(rape) hypothetical protein</fullName>
    </submittedName>
</protein>
<gene>
    <name evidence="2" type="ORF">DARMORV10_C06P22160.1</name>
</gene>
<evidence type="ECO:0000313" key="2">
    <source>
        <dbReference type="EMBL" id="CAF2058665.1"/>
    </source>
</evidence>
<evidence type="ECO:0000256" key="1">
    <source>
        <dbReference type="SAM" id="Phobius"/>
    </source>
</evidence>
<dbReference type="EMBL" id="HG994370">
    <property type="protein sequence ID" value="CAF2058665.1"/>
    <property type="molecule type" value="Genomic_DNA"/>
</dbReference>
<keyword evidence="1" id="KW-0812">Transmembrane</keyword>
<accession>A0A816Q8M6</accession>
<dbReference type="AlphaFoldDB" id="A0A816Q8M6"/>
<keyword evidence="1" id="KW-1133">Transmembrane helix</keyword>
<sequence>MRSVALPLSSRELFAIRKLYYTHKKAPRTSVDKVSWSNVPSTQLLNFLLFLSLVILQCLGWNNSFI</sequence>
<keyword evidence="1" id="KW-0472">Membrane</keyword>